<dbReference type="Gene3D" id="3.90.220.20">
    <property type="entry name" value="DNA methylase specificity domains"/>
    <property type="match status" value="1"/>
</dbReference>
<proteinExistence type="predicted"/>
<reference evidence="3" key="1">
    <citation type="journal article" date="2014" name="Front. Microbiol.">
        <title>High frequency of phylogenetically diverse reductive dehalogenase-homologous genes in deep subseafloor sedimentary metagenomes.</title>
        <authorList>
            <person name="Kawai M."/>
            <person name="Futagami T."/>
            <person name="Toyoda A."/>
            <person name="Takaki Y."/>
            <person name="Nishi S."/>
            <person name="Hori S."/>
            <person name="Arai W."/>
            <person name="Tsubouchi T."/>
            <person name="Morono Y."/>
            <person name="Uchiyama I."/>
            <person name="Ito T."/>
            <person name="Fujiyama A."/>
            <person name="Inagaki F."/>
            <person name="Takami H."/>
        </authorList>
    </citation>
    <scope>NUCLEOTIDE SEQUENCE</scope>
    <source>
        <strain evidence="3">Expedition CK06-06</strain>
    </source>
</reference>
<organism evidence="3">
    <name type="scientific">marine sediment metagenome</name>
    <dbReference type="NCBI Taxonomy" id="412755"/>
    <lineage>
        <taxon>unclassified sequences</taxon>
        <taxon>metagenomes</taxon>
        <taxon>ecological metagenomes</taxon>
    </lineage>
</organism>
<feature type="non-terminal residue" evidence="3">
    <location>
        <position position="1"/>
    </location>
</feature>
<dbReference type="SUPFAM" id="SSF116734">
    <property type="entry name" value="DNA methylase specificity domain"/>
    <property type="match status" value="1"/>
</dbReference>
<dbReference type="InterPro" id="IPR044946">
    <property type="entry name" value="Restrct_endonuc_typeI_TRD_sf"/>
</dbReference>
<name>X1TVQ4_9ZZZZ</name>
<protein>
    <submittedName>
        <fullName evidence="3">Uncharacterized protein</fullName>
    </submittedName>
</protein>
<dbReference type="GO" id="GO:0003677">
    <property type="term" value="F:DNA binding"/>
    <property type="evidence" value="ECO:0007669"/>
    <property type="project" value="UniProtKB-KW"/>
</dbReference>
<dbReference type="AlphaFoldDB" id="X1TVQ4"/>
<dbReference type="GO" id="GO:0009307">
    <property type="term" value="P:DNA restriction-modification system"/>
    <property type="evidence" value="ECO:0007669"/>
    <property type="project" value="UniProtKB-KW"/>
</dbReference>
<evidence type="ECO:0000313" key="3">
    <source>
        <dbReference type="EMBL" id="GAJ09423.1"/>
    </source>
</evidence>
<evidence type="ECO:0000256" key="2">
    <source>
        <dbReference type="ARBA" id="ARBA00023125"/>
    </source>
</evidence>
<gene>
    <name evidence="3" type="ORF">S12H4_45470</name>
</gene>
<keyword evidence="2" id="KW-0238">DNA-binding</keyword>
<dbReference type="EMBL" id="BARW01028117">
    <property type="protein sequence ID" value="GAJ09423.1"/>
    <property type="molecule type" value="Genomic_DNA"/>
</dbReference>
<evidence type="ECO:0000256" key="1">
    <source>
        <dbReference type="ARBA" id="ARBA00022747"/>
    </source>
</evidence>
<accession>X1TVQ4</accession>
<sequence length="79" mass="9090">YFQSDLFLKQVFMYRTGAAIPALSDDDFSNILIYIPSQNEINKISSIIEKGFQLREIAKNEIKKIKIDINIEHITNLSA</sequence>
<comment type="caution">
    <text evidence="3">The sequence shown here is derived from an EMBL/GenBank/DDBJ whole genome shotgun (WGS) entry which is preliminary data.</text>
</comment>
<keyword evidence="1" id="KW-0680">Restriction system</keyword>